<proteinExistence type="predicted"/>
<evidence type="ECO:0000256" key="1">
    <source>
        <dbReference type="SAM" id="Phobius"/>
    </source>
</evidence>
<dbReference type="STRING" id="77635.BISU_2156"/>
<evidence type="ECO:0000313" key="2">
    <source>
        <dbReference type="EMBL" id="KFI98955.1"/>
    </source>
</evidence>
<accession>A0A087DTV5</accession>
<dbReference type="SUPFAM" id="SSF48452">
    <property type="entry name" value="TPR-like"/>
    <property type="match status" value="1"/>
</dbReference>
<reference evidence="2 3" key="1">
    <citation type="submission" date="2014-03" db="EMBL/GenBank/DDBJ databases">
        <title>Genomics of Bifidobacteria.</title>
        <authorList>
            <person name="Ventura M."/>
            <person name="Milani C."/>
            <person name="Lugli G.A."/>
        </authorList>
    </citation>
    <scope>NUCLEOTIDE SEQUENCE [LARGE SCALE GENOMIC DNA]</scope>
    <source>
        <strain evidence="2 3">LMG 11597</strain>
    </source>
</reference>
<feature type="transmembrane region" description="Helical" evidence="1">
    <location>
        <begin position="234"/>
        <end position="254"/>
    </location>
</feature>
<keyword evidence="1" id="KW-1133">Transmembrane helix</keyword>
<organism evidence="2 3">
    <name type="scientific">Bifidobacterium subtile</name>
    <dbReference type="NCBI Taxonomy" id="77635"/>
    <lineage>
        <taxon>Bacteria</taxon>
        <taxon>Bacillati</taxon>
        <taxon>Actinomycetota</taxon>
        <taxon>Actinomycetes</taxon>
        <taxon>Bifidobacteriales</taxon>
        <taxon>Bifidobacteriaceae</taxon>
        <taxon>Bifidobacterium</taxon>
    </lineage>
</organism>
<dbReference type="EMBL" id="JGZR01000016">
    <property type="protein sequence ID" value="KFI98955.1"/>
    <property type="molecule type" value="Genomic_DNA"/>
</dbReference>
<keyword evidence="1" id="KW-0812">Transmembrane</keyword>
<dbReference type="Gene3D" id="1.25.40.10">
    <property type="entry name" value="Tetratricopeptide repeat domain"/>
    <property type="match status" value="1"/>
</dbReference>
<dbReference type="InterPro" id="IPR011990">
    <property type="entry name" value="TPR-like_helical_dom_sf"/>
</dbReference>
<comment type="caution">
    <text evidence="2">The sequence shown here is derived from an EMBL/GenBank/DDBJ whole genome shotgun (WGS) entry which is preliminary data.</text>
</comment>
<sequence length="260" mass="29233">MEQVQLLFDAGRWQQAGELLLQNLQLYPQEAELYAAHGLVQINHFKDAKGAEEAARSALRYDETNYRAYIVLNGTLASQTRYDEALAVCDTFQELYPHDSQPYLCRAWTELGQMQYGSLSRARRKEVIDAAAEHIAQARGIDPTDVRLLELSAQIEQVIGLQWSEQDKDRKKRAQEFIDQGLALDPQNSSLKILDAQQPSKSKQSAQMLAGVLGSDPQNADAQAQLNLMLVLRLGRIIMSSFWVLIFCYVHVAVPRGTAI</sequence>
<keyword evidence="1" id="KW-0472">Membrane</keyword>
<name>A0A087DTV5_9BIFI</name>
<dbReference type="AlphaFoldDB" id="A0A087DTV5"/>
<keyword evidence="3" id="KW-1185">Reference proteome</keyword>
<gene>
    <name evidence="2" type="ORF">BISU_2156</name>
</gene>
<evidence type="ECO:0000313" key="3">
    <source>
        <dbReference type="Proteomes" id="UP000029055"/>
    </source>
</evidence>
<dbReference type="Proteomes" id="UP000029055">
    <property type="component" value="Unassembled WGS sequence"/>
</dbReference>
<protein>
    <submittedName>
        <fullName evidence="2">Uncharacterized protein</fullName>
    </submittedName>
</protein>